<evidence type="ECO:0000313" key="2">
    <source>
        <dbReference type="Proteomes" id="UP000219167"/>
    </source>
</evidence>
<dbReference type="RefSeq" id="WP_141402109.1">
    <property type="nucleotide sequence ID" value="NZ_OBQD01000017.1"/>
</dbReference>
<protein>
    <submittedName>
        <fullName evidence="1">Uncharacterized protein</fullName>
    </submittedName>
</protein>
<proteinExistence type="predicted"/>
<dbReference type="Proteomes" id="UP000219167">
    <property type="component" value="Unassembled WGS sequence"/>
</dbReference>
<reference evidence="1 2" key="1">
    <citation type="submission" date="2017-08" db="EMBL/GenBank/DDBJ databases">
        <authorList>
            <person name="de Groot N.N."/>
        </authorList>
    </citation>
    <scope>NUCLEOTIDE SEQUENCE [LARGE SCALE GENOMIC DNA]</scope>
    <source>
        <strain evidence="1 2">JC85</strain>
    </source>
</reference>
<sequence length="93" mass="9949">MKVEITAGGIFGAKGEIPIGTIVDVKSEPKGWAGRYRVVSGKDGKETAKTAIVNPDNSEYDDLKKQADELGLQYAGNISKAKLKELIDAKLAE</sequence>
<dbReference type="OrthoDB" id="8421551at2"/>
<dbReference type="EMBL" id="OBQD01000017">
    <property type="protein sequence ID" value="SOC45756.1"/>
    <property type="molecule type" value="Genomic_DNA"/>
</dbReference>
<gene>
    <name evidence="1" type="ORF">SAMN05892877_117145</name>
</gene>
<organism evidence="1 2">
    <name type="scientific">Rhizobium subbaraonis</name>
    <dbReference type="NCBI Taxonomy" id="908946"/>
    <lineage>
        <taxon>Bacteria</taxon>
        <taxon>Pseudomonadati</taxon>
        <taxon>Pseudomonadota</taxon>
        <taxon>Alphaproteobacteria</taxon>
        <taxon>Hyphomicrobiales</taxon>
        <taxon>Rhizobiaceae</taxon>
        <taxon>Rhizobium/Agrobacterium group</taxon>
        <taxon>Rhizobium</taxon>
    </lineage>
</organism>
<keyword evidence="2" id="KW-1185">Reference proteome</keyword>
<accession>A0A285UYF0</accession>
<dbReference type="AlphaFoldDB" id="A0A285UYF0"/>
<name>A0A285UYF0_9HYPH</name>
<evidence type="ECO:0000313" key="1">
    <source>
        <dbReference type="EMBL" id="SOC45756.1"/>
    </source>
</evidence>